<comment type="function">
    <text evidence="4">PPIases accelerate the folding of proteins. It catalyzes the cis-trans isomerization of proline imidic peptide bonds in oligopeptides.</text>
</comment>
<evidence type="ECO:0000256" key="1">
    <source>
        <dbReference type="ARBA" id="ARBA00007365"/>
    </source>
</evidence>
<keyword evidence="2 4" id="KW-0697">Rotamase</keyword>
<evidence type="ECO:0000256" key="4">
    <source>
        <dbReference type="RuleBase" id="RU363019"/>
    </source>
</evidence>
<proteinExistence type="inferred from homology"/>
<dbReference type="InterPro" id="IPR020892">
    <property type="entry name" value="Cyclophilin-type_PPIase_CS"/>
</dbReference>
<dbReference type="InterPro" id="IPR044665">
    <property type="entry name" value="E_coli_cyclophilin_A-like"/>
</dbReference>
<dbReference type="CDD" id="cd01920">
    <property type="entry name" value="cyclophilin_EcCYP_like"/>
    <property type="match status" value="1"/>
</dbReference>
<feature type="chain" id="PRO_5011815131" description="Peptidyl-prolyl cis-trans isomerase" evidence="4">
    <location>
        <begin position="35"/>
        <end position="205"/>
    </location>
</feature>
<feature type="signal peptide" evidence="4">
    <location>
        <begin position="1"/>
        <end position="34"/>
    </location>
</feature>
<dbReference type="Proteomes" id="UP000192708">
    <property type="component" value="Unassembled WGS sequence"/>
</dbReference>
<dbReference type="SUPFAM" id="SSF50891">
    <property type="entry name" value="Cyclophilin-like"/>
    <property type="match status" value="1"/>
</dbReference>
<feature type="domain" description="PPIase cyclophilin-type" evidence="5">
    <location>
        <begin position="47"/>
        <end position="203"/>
    </location>
</feature>
<dbReference type="GO" id="GO:0006457">
    <property type="term" value="P:protein folding"/>
    <property type="evidence" value="ECO:0007669"/>
    <property type="project" value="InterPro"/>
</dbReference>
<evidence type="ECO:0000256" key="2">
    <source>
        <dbReference type="ARBA" id="ARBA00023110"/>
    </source>
</evidence>
<dbReference type="InterPro" id="IPR002130">
    <property type="entry name" value="Cyclophilin-type_PPIase_dom"/>
</dbReference>
<dbReference type="PROSITE" id="PS00170">
    <property type="entry name" value="CSA_PPIASE_1"/>
    <property type="match status" value="1"/>
</dbReference>
<comment type="catalytic activity">
    <reaction evidence="4">
        <text>[protein]-peptidylproline (omega=180) = [protein]-peptidylproline (omega=0)</text>
        <dbReference type="Rhea" id="RHEA:16237"/>
        <dbReference type="Rhea" id="RHEA-COMP:10747"/>
        <dbReference type="Rhea" id="RHEA-COMP:10748"/>
        <dbReference type="ChEBI" id="CHEBI:83833"/>
        <dbReference type="ChEBI" id="CHEBI:83834"/>
        <dbReference type="EC" id="5.2.1.8"/>
    </reaction>
</comment>
<dbReference type="EMBL" id="FWXJ01000011">
    <property type="protein sequence ID" value="SMC66995.1"/>
    <property type="molecule type" value="Genomic_DNA"/>
</dbReference>
<gene>
    <name evidence="6" type="ORF">SAMN06296008_11153</name>
</gene>
<dbReference type="AlphaFoldDB" id="A0A1W2B1X3"/>
<keyword evidence="4" id="KW-0732">Signal</keyword>
<organism evidence="6 7">
    <name type="scientific">Polynucleobacter kasalickyi</name>
    <dbReference type="NCBI Taxonomy" id="1938817"/>
    <lineage>
        <taxon>Bacteria</taxon>
        <taxon>Pseudomonadati</taxon>
        <taxon>Pseudomonadota</taxon>
        <taxon>Betaproteobacteria</taxon>
        <taxon>Burkholderiales</taxon>
        <taxon>Burkholderiaceae</taxon>
        <taxon>Polynucleobacter</taxon>
    </lineage>
</organism>
<dbReference type="PANTHER" id="PTHR43246">
    <property type="entry name" value="PEPTIDYL-PROLYL CIS-TRANS ISOMERASE CYP38, CHLOROPLASTIC"/>
    <property type="match status" value="1"/>
</dbReference>
<dbReference type="Pfam" id="PF00160">
    <property type="entry name" value="Pro_isomerase"/>
    <property type="match status" value="1"/>
</dbReference>
<reference evidence="6 7" key="1">
    <citation type="submission" date="2017-04" db="EMBL/GenBank/DDBJ databases">
        <authorList>
            <person name="Afonso C.L."/>
            <person name="Miller P.J."/>
            <person name="Scott M.A."/>
            <person name="Spackman E."/>
            <person name="Goraichik I."/>
            <person name="Dimitrov K.M."/>
            <person name="Suarez D.L."/>
            <person name="Swayne D.E."/>
        </authorList>
    </citation>
    <scope>NUCLEOTIDE SEQUENCE [LARGE SCALE GENOMIC DNA]</scope>
    <source>
        <strain evidence="6 7">VK13</strain>
    </source>
</reference>
<dbReference type="InterPro" id="IPR029000">
    <property type="entry name" value="Cyclophilin-like_dom_sf"/>
</dbReference>
<sequence>MQFSVITKILGKQFAKLSLAALVAGSLSLSIAYAQSAKSLPQVQFTTNMGQFTVELEPEKAPKTVANFLAYVNSGFYTGTIFHRVINGFMVQGGGFTKELVQKPTRAPIPIESDNGLKNTKYSIAMARTSDPNSATAQFFVNVKDNAMLDYPSRDGFGYTVFGRVVAGMETIDNIKFVDTNVHIPTRMSDVPVKAIVIESAKVIK</sequence>
<dbReference type="RefSeq" id="WP_084284376.1">
    <property type="nucleotide sequence ID" value="NZ_FWXJ01000011.1"/>
</dbReference>
<evidence type="ECO:0000313" key="7">
    <source>
        <dbReference type="Proteomes" id="UP000192708"/>
    </source>
</evidence>
<dbReference type="OrthoDB" id="9807797at2"/>
<dbReference type="PRINTS" id="PR00153">
    <property type="entry name" value="CSAPPISMRASE"/>
</dbReference>
<evidence type="ECO:0000313" key="6">
    <source>
        <dbReference type="EMBL" id="SMC66995.1"/>
    </source>
</evidence>
<dbReference type="EC" id="5.2.1.8" evidence="4"/>
<evidence type="ECO:0000256" key="3">
    <source>
        <dbReference type="ARBA" id="ARBA00023235"/>
    </source>
</evidence>
<dbReference type="Gene3D" id="2.40.100.10">
    <property type="entry name" value="Cyclophilin-like"/>
    <property type="match status" value="1"/>
</dbReference>
<dbReference type="STRING" id="1938817.SAMN06296008_11153"/>
<protein>
    <recommendedName>
        <fullName evidence="4">Peptidyl-prolyl cis-trans isomerase</fullName>
        <shortName evidence="4">PPIase</shortName>
        <ecNumber evidence="4">5.2.1.8</ecNumber>
    </recommendedName>
</protein>
<keyword evidence="7" id="KW-1185">Reference proteome</keyword>
<accession>A0A1W2B1X3</accession>
<name>A0A1W2B1X3_9BURK</name>
<dbReference type="PROSITE" id="PS50072">
    <property type="entry name" value="CSA_PPIASE_2"/>
    <property type="match status" value="1"/>
</dbReference>
<evidence type="ECO:0000259" key="5">
    <source>
        <dbReference type="PROSITE" id="PS50072"/>
    </source>
</evidence>
<comment type="similarity">
    <text evidence="1 4">Belongs to the cyclophilin-type PPIase family.</text>
</comment>
<keyword evidence="3 4" id="KW-0413">Isomerase</keyword>
<dbReference type="GO" id="GO:0003755">
    <property type="term" value="F:peptidyl-prolyl cis-trans isomerase activity"/>
    <property type="evidence" value="ECO:0007669"/>
    <property type="project" value="UniProtKB-UniRule"/>
</dbReference>